<dbReference type="InterPro" id="IPR031025">
    <property type="entry name" value="LruC_dom"/>
</dbReference>
<name>A0A212J6A6_9BACT</name>
<reference evidence="2" key="1">
    <citation type="submission" date="2016-04" db="EMBL/GenBank/DDBJ databases">
        <authorList>
            <person name="Evans L.H."/>
            <person name="Alamgir A."/>
            <person name="Owens N."/>
            <person name="Weber N.D."/>
            <person name="Virtaneva K."/>
            <person name="Barbian K."/>
            <person name="Babar A."/>
            <person name="Rosenke K."/>
        </authorList>
    </citation>
    <scope>NUCLEOTIDE SEQUENCE</scope>
    <source>
        <strain evidence="2">86-2</strain>
    </source>
</reference>
<organism evidence="2">
    <name type="scientific">uncultured Dysgonomonas sp</name>
    <dbReference type="NCBI Taxonomy" id="206096"/>
    <lineage>
        <taxon>Bacteria</taxon>
        <taxon>Pseudomonadati</taxon>
        <taxon>Bacteroidota</taxon>
        <taxon>Bacteroidia</taxon>
        <taxon>Bacteroidales</taxon>
        <taxon>Dysgonomonadaceae</taxon>
        <taxon>Dysgonomonas</taxon>
        <taxon>environmental samples</taxon>
    </lineage>
</organism>
<dbReference type="AlphaFoldDB" id="A0A212J6A6"/>
<feature type="domain" description="DUF4842" evidence="1">
    <location>
        <begin position="566"/>
        <end position="766"/>
    </location>
</feature>
<dbReference type="InterPro" id="IPR032295">
    <property type="entry name" value="DUF4842"/>
</dbReference>
<dbReference type="NCBIfam" id="TIGR04456">
    <property type="entry name" value="LruC_dom"/>
    <property type="match status" value="1"/>
</dbReference>
<proteinExistence type="predicted"/>
<dbReference type="EMBL" id="FLUL01000001">
    <property type="protein sequence ID" value="SBV95001.1"/>
    <property type="molecule type" value="Genomic_DNA"/>
</dbReference>
<dbReference type="RefSeq" id="WP_296947443.1">
    <property type="nucleotide sequence ID" value="NZ_LT599021.1"/>
</dbReference>
<accession>A0A212J6A6</accession>
<dbReference type="Pfam" id="PF16130">
    <property type="entry name" value="DUF4842"/>
    <property type="match status" value="1"/>
</dbReference>
<protein>
    <recommendedName>
        <fullName evidence="1">DUF4842 domain-containing protein</fullName>
    </recommendedName>
</protein>
<evidence type="ECO:0000259" key="1">
    <source>
        <dbReference type="Pfam" id="PF16130"/>
    </source>
</evidence>
<sequence length="779" mass="85179">MKIKFAYTALLFIALLTSCSEQDYYDPNSQVIPDELSDLTVPSGFDWTTSSNISLNLDVDDQFNGSYYYKLQVFNQNPIISPNASLLAEGLAKKNEPFKAKVTYAKSDSILYVQETDPTGKRSVRAIYTSNALKSASVATLKSGSTKSLDINYTAPTRTYTTPSNATVISGSSYSISYSSNQYVIPAGQTFEGQINNSSWYDAYVYVEGTWKNTSTNTELNNLKIIVQDGGKYIPTQTSSNIKANGSAKIVVATTGQFNPDKKEVNVDMNNENGQIVNNSTVFNINNISNIRSLFNYGTMSASGTLSANTSNVQVINESSLTAQNLSINNNANFINKGQFTVNGNTFLQNSIINNNAAFTTQNITVNDATIENGCKFIINDKGTFQGTTLNTAAETLLKCNILDLQGNNKINLGSYAIMNVINELKFSNSGTSINGPASGNKALVKLEKFSITEWRHPAFTGYLEIESSNYPANSGSTGYDVPSDTKYVNFVRKGESTVDIEATSCNEGGNIIQRGGPIIITYPLSTTLGTTYTYAFEDNYPSIGDYDMNDFVLDINLGYTLSAANKVSKIDIQSKVRAVGATKRLAAAIQLDGVLKGNIKSITNSNTSFSGDVFSMSNGLENDQDYAVIPLTDNAHALFGANTSQIINTKAGETHFPAKAITISISFNEPIDISNVSLIDILNVFIVNGGYNTSNRKEIHLRNYAATKKSTDVSSGRNYSTSDLVYGIRVPLSLKYPLEWVRIIDAYPQFKSWVSSNGQNYPNWYETYETNKVYLLEQ</sequence>
<evidence type="ECO:0000313" key="2">
    <source>
        <dbReference type="EMBL" id="SBV95001.1"/>
    </source>
</evidence>
<gene>
    <name evidence="2" type="ORF">KL86DYS2_10830</name>
</gene>
<dbReference type="PROSITE" id="PS51257">
    <property type="entry name" value="PROKAR_LIPOPROTEIN"/>
    <property type="match status" value="1"/>
</dbReference>